<dbReference type="EMBL" id="CAJNJA010014380">
    <property type="protein sequence ID" value="CAE7341147.1"/>
    <property type="molecule type" value="Genomic_DNA"/>
</dbReference>
<dbReference type="AlphaFoldDB" id="A0A812PNV3"/>
<dbReference type="InterPro" id="IPR013783">
    <property type="entry name" value="Ig-like_fold"/>
</dbReference>
<evidence type="ECO:0000313" key="1">
    <source>
        <dbReference type="EMBL" id="CAE7341147.1"/>
    </source>
</evidence>
<proteinExistence type="predicted"/>
<organism evidence="1 2">
    <name type="scientific">Symbiodinium necroappetens</name>
    <dbReference type="NCBI Taxonomy" id="1628268"/>
    <lineage>
        <taxon>Eukaryota</taxon>
        <taxon>Sar</taxon>
        <taxon>Alveolata</taxon>
        <taxon>Dinophyceae</taxon>
        <taxon>Suessiales</taxon>
        <taxon>Symbiodiniaceae</taxon>
        <taxon>Symbiodinium</taxon>
    </lineage>
</organism>
<evidence type="ECO:0000313" key="2">
    <source>
        <dbReference type="Proteomes" id="UP000601435"/>
    </source>
</evidence>
<dbReference type="Gene3D" id="2.60.40.10">
    <property type="entry name" value="Immunoglobulins"/>
    <property type="match status" value="1"/>
</dbReference>
<gene>
    <name evidence="1" type="primary">KCNF1</name>
    <name evidence="1" type="ORF">SNEC2469_LOCUS8787</name>
</gene>
<dbReference type="Proteomes" id="UP000601435">
    <property type="component" value="Unassembled WGS sequence"/>
</dbReference>
<keyword evidence="2" id="KW-1185">Reference proteome</keyword>
<name>A0A812PNV3_9DINO</name>
<reference evidence="1" key="1">
    <citation type="submission" date="2021-02" db="EMBL/GenBank/DDBJ databases">
        <authorList>
            <person name="Dougan E. K."/>
            <person name="Rhodes N."/>
            <person name="Thang M."/>
            <person name="Chan C."/>
        </authorList>
    </citation>
    <scope>NUCLEOTIDE SEQUENCE</scope>
</reference>
<accession>A0A812PNV3</accession>
<protein>
    <submittedName>
        <fullName evidence="1">KCNF1 protein</fullName>
    </submittedName>
</protein>
<dbReference type="OrthoDB" id="661148at2759"/>
<comment type="caution">
    <text evidence="1">The sequence shown here is derived from an EMBL/GenBank/DDBJ whole genome shotgun (WGS) entry which is preliminary data.</text>
</comment>
<sequence>MVKDASVASHGPYVSIDTRTSGDVSDDWHAFLDQHPALEQVFALGKVTFSKHSSRSSSLTLNATITNTGSTAWSSAVLQAVHGSDMGISSLPLSGVVEPGKDCKVSLRLRLPPEDVIPASMWALSIDDRVFGPLLVLELEQEEDVSGTSLLKEHKASARIFDAPRRLWSDKALREDAERVGDISEEWATDLAKTGMAQAYRLGSIAADGPTHLL</sequence>